<dbReference type="Pfam" id="PF00999">
    <property type="entry name" value="Na_H_Exchanger"/>
    <property type="match status" value="1"/>
</dbReference>
<dbReference type="InterPro" id="IPR036291">
    <property type="entry name" value="NAD(P)-bd_dom_sf"/>
</dbReference>
<dbReference type="InterPro" id="IPR006036">
    <property type="entry name" value="K_uptake_TrkA"/>
</dbReference>
<dbReference type="GO" id="GO:0015079">
    <property type="term" value="F:potassium ion transmembrane transporter activity"/>
    <property type="evidence" value="ECO:0007669"/>
    <property type="project" value="InterPro"/>
</dbReference>
<evidence type="ECO:0000256" key="8">
    <source>
        <dbReference type="ARBA" id="ARBA00022958"/>
    </source>
</evidence>
<dbReference type="Pfam" id="PF02254">
    <property type="entry name" value="TrkA_N"/>
    <property type="match status" value="1"/>
</dbReference>
<feature type="transmembrane region" description="Helical" evidence="13">
    <location>
        <begin position="296"/>
        <end position="319"/>
    </location>
</feature>
<dbReference type="PROSITE" id="PS51201">
    <property type="entry name" value="RCK_N"/>
    <property type="match status" value="1"/>
</dbReference>
<feature type="transmembrane region" description="Helical" evidence="13">
    <location>
        <begin position="118"/>
        <end position="138"/>
    </location>
</feature>
<feature type="transmembrane region" description="Helical" evidence="13">
    <location>
        <begin position="59"/>
        <end position="78"/>
    </location>
</feature>
<feature type="transmembrane region" description="Helical" evidence="13">
    <location>
        <begin position="219"/>
        <end position="237"/>
    </location>
</feature>
<dbReference type="EMBL" id="FOVR01000012">
    <property type="protein sequence ID" value="SFO77001.1"/>
    <property type="molecule type" value="Genomic_DNA"/>
</dbReference>
<evidence type="ECO:0000256" key="9">
    <source>
        <dbReference type="ARBA" id="ARBA00022989"/>
    </source>
</evidence>
<dbReference type="Gene3D" id="3.40.50.720">
    <property type="entry name" value="NAD(P)-binding Rossmann-like Domain"/>
    <property type="match status" value="1"/>
</dbReference>
<feature type="transmembrane region" description="Helical" evidence="13">
    <location>
        <begin position="6"/>
        <end position="27"/>
    </location>
</feature>
<feature type="compositionally biased region" description="Basic and acidic residues" evidence="12">
    <location>
        <begin position="566"/>
        <end position="586"/>
    </location>
</feature>
<accession>A0A1I5JXA2</accession>
<dbReference type="FunFam" id="3.40.50.720:FF:000036">
    <property type="entry name" value="Glutathione-regulated potassium-efflux system protein KefB"/>
    <property type="match status" value="1"/>
</dbReference>
<name>A0A1I5JXA2_9HYPH</name>
<dbReference type="Gene3D" id="1.20.1530.20">
    <property type="match status" value="1"/>
</dbReference>
<feature type="transmembrane region" description="Helical" evidence="13">
    <location>
        <begin position="90"/>
        <end position="112"/>
    </location>
</feature>
<dbReference type="InterPro" id="IPR006153">
    <property type="entry name" value="Cation/H_exchanger_TM"/>
</dbReference>
<feature type="transmembrane region" description="Helical" evidence="13">
    <location>
        <begin position="359"/>
        <end position="378"/>
    </location>
</feature>
<dbReference type="InterPro" id="IPR003148">
    <property type="entry name" value="RCK_N"/>
</dbReference>
<feature type="transmembrane region" description="Helical" evidence="13">
    <location>
        <begin position="34"/>
        <end position="53"/>
    </location>
</feature>
<dbReference type="InterPro" id="IPR038770">
    <property type="entry name" value="Na+/solute_symporter_sf"/>
</dbReference>
<keyword evidence="6" id="KW-0633">Potassium transport</keyword>
<dbReference type="STRING" id="655353.SAMN04488056_112130"/>
<evidence type="ECO:0000256" key="4">
    <source>
        <dbReference type="ARBA" id="ARBA00022449"/>
    </source>
</evidence>
<feature type="transmembrane region" description="Helical" evidence="13">
    <location>
        <begin position="150"/>
        <end position="174"/>
    </location>
</feature>
<evidence type="ECO:0000259" key="14">
    <source>
        <dbReference type="PROSITE" id="PS51201"/>
    </source>
</evidence>
<evidence type="ECO:0000256" key="10">
    <source>
        <dbReference type="ARBA" id="ARBA00023065"/>
    </source>
</evidence>
<keyword evidence="10" id="KW-0406">Ion transport</keyword>
<dbReference type="GO" id="GO:0015297">
    <property type="term" value="F:antiporter activity"/>
    <property type="evidence" value="ECO:0007669"/>
    <property type="project" value="UniProtKB-KW"/>
</dbReference>
<keyword evidence="8" id="KW-0630">Potassium</keyword>
<dbReference type="PANTHER" id="PTHR46157">
    <property type="entry name" value="K(+) EFFLUX ANTIPORTER 3, CHLOROPLASTIC"/>
    <property type="match status" value="1"/>
</dbReference>
<evidence type="ECO:0000256" key="5">
    <source>
        <dbReference type="ARBA" id="ARBA00022475"/>
    </source>
</evidence>
<sequence length="594" mass="63503">MANPTEPLFFSEAIVFLGAAVVAVPIAKRAGVGAIIGYLIAGIVIGPFGLGAIQSVEKIQPVAELGVVLLLFVLGLELNPNRLWRMKSDIFGLGTSQILLTGFVLSGVMILLGLPNTVAIIGGFGMALSSTAFAVQILKDRGDFSSVYGQRAFGILLMQDIAIVPLLAMVDILVSGGATHAESSAWNQIGITVAAVLLVIVVGKYLLSHLFAILANTQAREMMLAAALLVALGSAALMHWAGLSMALGSFLAGIMLAESSYRHTLEADIFPFRSLLMGLFFMTVGMTLNLPITLAYLWQIIVGVIVVMGLKGLVLWLLAKMTGSPNADAMRIAVTLPQAGEFTFVLFAAATSTGFESDLFTVMSAVVILSMIMTPLVGKAYAAYIARRTVTGEREPDAAPEKFDDHAPQVLVVGFGRFGMVVAQMLMSNGLGVVAIDNNARRAVQARRLGLPVYYGDATREDVLRAAGAEDALLIALCVENEQVMAHAIELIKQCFPKAKIFCRATDRAHAVQLALSEVDYHIRETFESGITFGREALDQLGISTERIVEIETEVRQQDLERVVLDSESDAAKNSEKLKETTAPDKSKKKSAVG</sequence>
<evidence type="ECO:0000256" key="6">
    <source>
        <dbReference type="ARBA" id="ARBA00022538"/>
    </source>
</evidence>
<evidence type="ECO:0000256" key="2">
    <source>
        <dbReference type="ARBA" id="ARBA00005551"/>
    </source>
</evidence>
<evidence type="ECO:0000256" key="11">
    <source>
        <dbReference type="ARBA" id="ARBA00023136"/>
    </source>
</evidence>
<evidence type="ECO:0000256" key="7">
    <source>
        <dbReference type="ARBA" id="ARBA00022692"/>
    </source>
</evidence>
<keyword evidence="7 13" id="KW-0812">Transmembrane</keyword>
<dbReference type="PRINTS" id="PR00335">
    <property type="entry name" value="KUPTAKETRKA"/>
</dbReference>
<feature type="domain" description="RCK N-terminal" evidence="14">
    <location>
        <begin position="407"/>
        <end position="523"/>
    </location>
</feature>
<evidence type="ECO:0000256" key="13">
    <source>
        <dbReference type="SAM" id="Phobius"/>
    </source>
</evidence>
<keyword evidence="11 13" id="KW-0472">Membrane</keyword>
<dbReference type="GO" id="GO:0012505">
    <property type="term" value="C:endomembrane system"/>
    <property type="evidence" value="ECO:0007669"/>
    <property type="project" value="UniProtKB-SubCell"/>
</dbReference>
<comment type="subcellular location">
    <subcellularLocation>
        <location evidence="1">Endomembrane system</location>
        <topology evidence="1">Multi-pass membrane protein</topology>
    </subcellularLocation>
</comment>
<dbReference type="NCBIfam" id="TIGR00932">
    <property type="entry name" value="2a37"/>
    <property type="match status" value="1"/>
</dbReference>
<keyword evidence="5" id="KW-1003">Cell membrane</keyword>
<dbReference type="InterPro" id="IPR004771">
    <property type="entry name" value="K/H_exchanger"/>
</dbReference>
<dbReference type="SUPFAM" id="SSF51735">
    <property type="entry name" value="NAD(P)-binding Rossmann-fold domains"/>
    <property type="match status" value="1"/>
</dbReference>
<reference evidence="15 16" key="1">
    <citation type="submission" date="2016-10" db="EMBL/GenBank/DDBJ databases">
        <authorList>
            <person name="de Groot N.N."/>
        </authorList>
    </citation>
    <scope>NUCLEOTIDE SEQUENCE [LARGE SCALE GENOMIC DNA]</scope>
    <source>
        <strain evidence="15 16">CGMCC 1.9157</strain>
    </source>
</reference>
<evidence type="ECO:0000313" key="16">
    <source>
        <dbReference type="Proteomes" id="UP000199236"/>
    </source>
</evidence>
<gene>
    <name evidence="15" type="ORF">SAMN04488056_112130</name>
</gene>
<proteinExistence type="inferred from homology"/>
<keyword evidence="9 13" id="KW-1133">Transmembrane helix</keyword>
<keyword evidence="3" id="KW-0813">Transport</keyword>
<keyword evidence="16" id="KW-1185">Reference proteome</keyword>
<dbReference type="GO" id="GO:1902600">
    <property type="term" value="P:proton transmembrane transport"/>
    <property type="evidence" value="ECO:0007669"/>
    <property type="project" value="InterPro"/>
</dbReference>
<feature type="region of interest" description="Disordered" evidence="12">
    <location>
        <begin position="566"/>
        <end position="594"/>
    </location>
</feature>
<dbReference type="OrthoDB" id="9781411at2"/>
<dbReference type="PANTHER" id="PTHR46157:SF8">
    <property type="entry name" value="GLUTATHIONE-REGULATED POTASSIUM-EFFLUX SYSTEM PROTEIN"/>
    <property type="match status" value="1"/>
</dbReference>
<dbReference type="GO" id="GO:0005886">
    <property type="term" value="C:plasma membrane"/>
    <property type="evidence" value="ECO:0007669"/>
    <property type="project" value="InterPro"/>
</dbReference>
<protein>
    <submittedName>
        <fullName evidence="15">Kef-type potassium/proton antiporter, CPA2 family (TC 2.A.37.1)</fullName>
    </submittedName>
</protein>
<dbReference type="Proteomes" id="UP000199236">
    <property type="component" value="Unassembled WGS sequence"/>
</dbReference>
<evidence type="ECO:0000256" key="3">
    <source>
        <dbReference type="ARBA" id="ARBA00022448"/>
    </source>
</evidence>
<evidence type="ECO:0000313" key="15">
    <source>
        <dbReference type="EMBL" id="SFO77001.1"/>
    </source>
</evidence>
<evidence type="ECO:0000256" key="1">
    <source>
        <dbReference type="ARBA" id="ARBA00004127"/>
    </source>
</evidence>
<comment type="similarity">
    <text evidence="2">Belongs to the monovalent cation:proton antiporter 2 (CPA2) transporter (TC 2.A.37) family.</text>
</comment>
<dbReference type="RefSeq" id="WP_090074811.1">
    <property type="nucleotide sequence ID" value="NZ_FOVR01000012.1"/>
</dbReference>
<keyword evidence="4" id="KW-0050">Antiport</keyword>
<evidence type="ECO:0000256" key="12">
    <source>
        <dbReference type="SAM" id="MobiDB-lite"/>
    </source>
</evidence>
<feature type="transmembrane region" description="Helical" evidence="13">
    <location>
        <begin position="186"/>
        <end position="207"/>
    </location>
</feature>
<organism evidence="15 16">
    <name type="scientific">Cohaesibacter marisflavi</name>
    <dbReference type="NCBI Taxonomy" id="655353"/>
    <lineage>
        <taxon>Bacteria</taxon>
        <taxon>Pseudomonadati</taxon>
        <taxon>Pseudomonadota</taxon>
        <taxon>Alphaproteobacteria</taxon>
        <taxon>Hyphomicrobiales</taxon>
        <taxon>Cohaesibacteraceae</taxon>
    </lineage>
</organism>
<dbReference type="AlphaFoldDB" id="A0A1I5JXA2"/>
<feature type="transmembrane region" description="Helical" evidence="13">
    <location>
        <begin position="270"/>
        <end position="290"/>
    </location>
</feature>